<keyword evidence="2" id="KW-1185">Reference proteome</keyword>
<evidence type="ECO:0000313" key="1">
    <source>
        <dbReference type="EMBL" id="KAF2633847.1"/>
    </source>
</evidence>
<protein>
    <submittedName>
        <fullName evidence="1">Uncharacterized protein</fullName>
    </submittedName>
</protein>
<proteinExistence type="predicted"/>
<organism evidence="1 2">
    <name type="scientific">Macroventuria anomochaeta</name>
    <dbReference type="NCBI Taxonomy" id="301207"/>
    <lineage>
        <taxon>Eukaryota</taxon>
        <taxon>Fungi</taxon>
        <taxon>Dikarya</taxon>
        <taxon>Ascomycota</taxon>
        <taxon>Pezizomycotina</taxon>
        <taxon>Dothideomycetes</taxon>
        <taxon>Pleosporomycetidae</taxon>
        <taxon>Pleosporales</taxon>
        <taxon>Pleosporineae</taxon>
        <taxon>Didymellaceae</taxon>
        <taxon>Macroventuria</taxon>
    </lineage>
</organism>
<gene>
    <name evidence="1" type="ORF">BU25DRAFT_416989</name>
</gene>
<dbReference type="Proteomes" id="UP000799754">
    <property type="component" value="Unassembled WGS sequence"/>
</dbReference>
<sequence>MKLPPIIVGGLGGLTILECTYAYPGMRATGRSVVTSLVARQRLSKLNIVSILIRRPILKVVSISVRCEAAREAKVVKASRRKRYNSSWNCISKFQLCVSVLSRSRAEICQTGEPSAVRLAPTPPKMSPSVLSHVRVHHVDKGRDDPQLREVLAQRPEGGSRSCRRHIITY</sequence>
<comment type="caution">
    <text evidence="1">The sequence shown here is derived from an EMBL/GenBank/DDBJ whole genome shotgun (WGS) entry which is preliminary data.</text>
</comment>
<dbReference type="EMBL" id="MU006701">
    <property type="protein sequence ID" value="KAF2633847.1"/>
    <property type="molecule type" value="Genomic_DNA"/>
</dbReference>
<evidence type="ECO:0000313" key="2">
    <source>
        <dbReference type="Proteomes" id="UP000799754"/>
    </source>
</evidence>
<accession>A0ACB6SKB3</accession>
<name>A0ACB6SKB3_9PLEO</name>
<reference evidence="1" key="1">
    <citation type="journal article" date="2020" name="Stud. Mycol.">
        <title>101 Dothideomycetes genomes: a test case for predicting lifestyles and emergence of pathogens.</title>
        <authorList>
            <person name="Haridas S."/>
            <person name="Albert R."/>
            <person name="Binder M."/>
            <person name="Bloem J."/>
            <person name="Labutti K."/>
            <person name="Salamov A."/>
            <person name="Andreopoulos B."/>
            <person name="Baker S."/>
            <person name="Barry K."/>
            <person name="Bills G."/>
            <person name="Bluhm B."/>
            <person name="Cannon C."/>
            <person name="Castanera R."/>
            <person name="Culley D."/>
            <person name="Daum C."/>
            <person name="Ezra D."/>
            <person name="Gonzalez J."/>
            <person name="Henrissat B."/>
            <person name="Kuo A."/>
            <person name="Liang C."/>
            <person name="Lipzen A."/>
            <person name="Lutzoni F."/>
            <person name="Magnuson J."/>
            <person name="Mondo S."/>
            <person name="Nolan M."/>
            <person name="Ohm R."/>
            <person name="Pangilinan J."/>
            <person name="Park H.-J."/>
            <person name="Ramirez L."/>
            <person name="Alfaro M."/>
            <person name="Sun H."/>
            <person name="Tritt A."/>
            <person name="Yoshinaga Y."/>
            <person name="Zwiers L.-H."/>
            <person name="Turgeon B."/>
            <person name="Goodwin S."/>
            <person name="Spatafora J."/>
            <person name="Crous P."/>
            <person name="Grigoriev I."/>
        </authorList>
    </citation>
    <scope>NUCLEOTIDE SEQUENCE</scope>
    <source>
        <strain evidence="1">CBS 525.71</strain>
    </source>
</reference>